<reference evidence="3 4" key="1">
    <citation type="submission" date="2017-02" db="EMBL/GenBank/DDBJ databases">
        <title>Whole genome shotgun sequence of Pantoea agglomerans strain AS1 isolated from a cycad, Zamia floridana in Central Florida, USA.</title>
        <authorList>
            <person name="Lata P."/>
            <person name="Govindarajan S."/>
            <person name="Qi F."/>
            <person name="Li J.-L."/>
            <person name="Maurya S.K."/>
            <person name="Sahoo M.K."/>
        </authorList>
    </citation>
    <scope>NUCLEOTIDE SEQUENCE [LARGE SCALE GENOMIC DNA]</scope>
    <source>
        <strain evidence="3 4">AS1</strain>
    </source>
</reference>
<accession>A0A1V9DHR6</accession>
<sequence length="265" mass="28588">MLLRHPLFLSSAMLLASCATAPENTWSSQSMSENKPASQAVAQAAPAMAAYSARFIKGDLWNRPALSARDRSLVTLSALISRNDRTELADYLNLALDNGVTPGEIAESLTHLAFYAGWPNATSAAVTTQAVFAARHIDFSRLPGADVAPLPLDEEGEAKRAAMVEQNFGHVAPGVVKYTTEALFRDLWLRPGLAPRDRSLITVSALVTAGQVAQVPYHLNRAMDNGLTQEQAAEVLTQLAFIAGWPNIFSALPVFKEVFTSRQPA</sequence>
<comment type="caution">
    <text evidence="3">The sequence shown here is derived from an EMBL/GenBank/DDBJ whole genome shotgun (WGS) entry which is preliminary data.</text>
</comment>
<feature type="domain" description="Carboxymuconolactone decarboxylase-like" evidence="2">
    <location>
        <begin position="46"/>
        <end position="125"/>
    </location>
</feature>
<dbReference type="Proteomes" id="UP000192769">
    <property type="component" value="Unassembled WGS sequence"/>
</dbReference>
<dbReference type="RefSeq" id="WP_081139687.1">
    <property type="nucleotide sequence ID" value="NZ_MWUE01000017.1"/>
</dbReference>
<dbReference type="InterPro" id="IPR003779">
    <property type="entry name" value="CMD-like"/>
</dbReference>
<evidence type="ECO:0000313" key="4">
    <source>
        <dbReference type="Proteomes" id="UP000192769"/>
    </source>
</evidence>
<evidence type="ECO:0000313" key="3">
    <source>
        <dbReference type="EMBL" id="OQP33410.1"/>
    </source>
</evidence>
<evidence type="ECO:0000259" key="2">
    <source>
        <dbReference type="Pfam" id="PF02627"/>
    </source>
</evidence>
<dbReference type="Gene3D" id="1.20.1290.10">
    <property type="entry name" value="AhpD-like"/>
    <property type="match status" value="1"/>
</dbReference>
<dbReference type="AlphaFoldDB" id="A0A1V9DHR6"/>
<organism evidence="3 4">
    <name type="scientific">Pantoea latae</name>
    <dbReference type="NCBI Taxonomy" id="1964541"/>
    <lineage>
        <taxon>Bacteria</taxon>
        <taxon>Pseudomonadati</taxon>
        <taxon>Pseudomonadota</taxon>
        <taxon>Gammaproteobacteria</taxon>
        <taxon>Enterobacterales</taxon>
        <taxon>Erwiniaceae</taxon>
        <taxon>Pantoea</taxon>
    </lineage>
</organism>
<dbReference type="SUPFAM" id="SSF69118">
    <property type="entry name" value="AhpD-like"/>
    <property type="match status" value="1"/>
</dbReference>
<keyword evidence="1" id="KW-0732">Signal</keyword>
<gene>
    <name evidence="3" type="ORF">B2J69_12590</name>
</gene>
<feature type="signal peptide" evidence="1">
    <location>
        <begin position="1"/>
        <end position="21"/>
    </location>
</feature>
<dbReference type="InterPro" id="IPR052512">
    <property type="entry name" value="4CMD/NDH-1_regulator"/>
</dbReference>
<dbReference type="PANTHER" id="PTHR33570">
    <property type="entry name" value="4-CARBOXYMUCONOLACTONE DECARBOXYLASE FAMILY PROTEIN"/>
    <property type="match status" value="1"/>
</dbReference>
<dbReference type="OrthoDB" id="9801400at2"/>
<keyword evidence="4" id="KW-1185">Reference proteome</keyword>
<protein>
    <submittedName>
        <fullName evidence="3">4-carboxymuconolactone decarboxylase</fullName>
    </submittedName>
</protein>
<dbReference type="PROSITE" id="PS51257">
    <property type="entry name" value="PROKAR_LIPOPROTEIN"/>
    <property type="match status" value="1"/>
</dbReference>
<dbReference type="InterPro" id="IPR029032">
    <property type="entry name" value="AhpD-like"/>
</dbReference>
<dbReference type="EMBL" id="MWUE01000017">
    <property type="protein sequence ID" value="OQP33410.1"/>
    <property type="molecule type" value="Genomic_DNA"/>
</dbReference>
<evidence type="ECO:0000256" key="1">
    <source>
        <dbReference type="SAM" id="SignalP"/>
    </source>
</evidence>
<dbReference type="PANTHER" id="PTHR33570:SF9">
    <property type="entry name" value="BLL4600 PROTEIN"/>
    <property type="match status" value="1"/>
</dbReference>
<proteinExistence type="predicted"/>
<dbReference type="Pfam" id="PF02627">
    <property type="entry name" value="CMD"/>
    <property type="match status" value="2"/>
</dbReference>
<feature type="chain" id="PRO_5013274911" evidence="1">
    <location>
        <begin position="22"/>
        <end position="265"/>
    </location>
</feature>
<name>A0A1V9DHR6_9GAMM</name>
<dbReference type="GO" id="GO:0051920">
    <property type="term" value="F:peroxiredoxin activity"/>
    <property type="evidence" value="ECO:0007669"/>
    <property type="project" value="InterPro"/>
</dbReference>
<feature type="domain" description="Carboxymuconolactone decarboxylase-like" evidence="2">
    <location>
        <begin position="173"/>
        <end position="257"/>
    </location>
</feature>